<feature type="region of interest" description="Disordered" evidence="2">
    <location>
        <begin position="152"/>
        <end position="187"/>
    </location>
</feature>
<dbReference type="Gene3D" id="3.60.110.10">
    <property type="entry name" value="Carbon-nitrogen hydrolase"/>
    <property type="match status" value="1"/>
</dbReference>
<name>A0A423W195_9PEZI</name>
<feature type="compositionally biased region" description="Low complexity" evidence="2">
    <location>
        <begin position="159"/>
        <end position="171"/>
    </location>
</feature>
<dbReference type="Proteomes" id="UP000283895">
    <property type="component" value="Unassembled WGS sequence"/>
</dbReference>
<comment type="caution">
    <text evidence="4">The sequence shown here is derived from an EMBL/GenBank/DDBJ whole genome shotgun (WGS) entry which is preliminary data.</text>
</comment>
<dbReference type="InterPro" id="IPR003010">
    <property type="entry name" value="C-N_Hydrolase"/>
</dbReference>
<comment type="similarity">
    <text evidence="1">Belongs to the carbon-nitrogen hydrolase superfamily. Nitrilase family.</text>
</comment>
<sequence length="692" mass="74821">MAMAPTDRRKPFTNWVKKLNQKMKRAKGVNNPYPQSGHVSSKHPQNGHGQREAQSIDYPQSTTTDPRPRTVVHSAEELNRQSMLSTTSGRPSAEVDGRPPTHAPSYGGTSFAGTNITATDPRRPDSTFSSPAPSARSVATTLSTIQSQMANGVLNGQPTTNNNNNNTNNNTAAQPTSRPQQQQHPAVQYTQPEALTTAMPSSDGDRHRRSAYRPATYSAIIANNLLTDNISILTLASSTQRRRRRSWDTDYDHASVRALPPSQFGGSRESLPLSVLSANLDGQPTSPGLTTARSIAERSPGRCIASQFDVDPQIRLLFVLISIGDSKVRLATSSPSTQQTTKATLAQLRQIAQRASREHHADILLLPEAYLGGYPRGTAFGCVIGNRSAEGRDEFLRYFEQAVDLGDVVGEGAGGGDDWVRRRLGGDGSVDGEGEARRGDGTREELENIAAETGVFLVVGCIEKAGGSLYCAAVYVCPKKGMIGKRRKVMPTATERLVWAQGSPKTLQAVSTTIRGTRVNMAAAICWESYMPLLRQALYAQNINLYLAPTADARDAWLSLMRTVGIEGRCFVVSSNMCVREKDEENMEVNGGSAIVDGDAQPYEQDGSRARRSSCVTKEGFEIALPSHGASSGGTRQKPQRTGGKFVCRGGSCITDPFGEVLAGPQWEDDTGIATADVDFKDCIRGRLDFDE</sequence>
<organism evidence="4 5">
    <name type="scientific">Cytospora schulzeri</name>
    <dbReference type="NCBI Taxonomy" id="448051"/>
    <lineage>
        <taxon>Eukaryota</taxon>
        <taxon>Fungi</taxon>
        <taxon>Dikarya</taxon>
        <taxon>Ascomycota</taxon>
        <taxon>Pezizomycotina</taxon>
        <taxon>Sordariomycetes</taxon>
        <taxon>Sordariomycetidae</taxon>
        <taxon>Diaporthales</taxon>
        <taxon>Cytosporaceae</taxon>
        <taxon>Cytospora</taxon>
    </lineage>
</organism>
<keyword evidence="5" id="KW-1185">Reference proteome</keyword>
<dbReference type="Pfam" id="PF00795">
    <property type="entry name" value="CN_hydrolase"/>
    <property type="match status" value="1"/>
</dbReference>
<evidence type="ECO:0000256" key="1">
    <source>
        <dbReference type="ARBA" id="ARBA00008129"/>
    </source>
</evidence>
<feature type="compositionally biased region" description="Polar residues" evidence="2">
    <location>
        <begin position="126"/>
        <end position="139"/>
    </location>
</feature>
<feature type="domain" description="CN hydrolase" evidence="3">
    <location>
        <begin position="328"/>
        <end position="625"/>
    </location>
</feature>
<feature type="compositionally biased region" description="Polar residues" evidence="2">
    <location>
        <begin position="32"/>
        <end position="48"/>
    </location>
</feature>
<dbReference type="PROSITE" id="PS50263">
    <property type="entry name" value="CN_HYDROLASE"/>
    <property type="match status" value="1"/>
</dbReference>
<feature type="region of interest" description="Disordered" evidence="2">
    <location>
        <begin position="592"/>
        <end position="611"/>
    </location>
</feature>
<evidence type="ECO:0000313" key="5">
    <source>
        <dbReference type="Proteomes" id="UP000283895"/>
    </source>
</evidence>
<feature type="compositionally biased region" description="Polar residues" evidence="2">
    <location>
        <begin position="172"/>
        <end position="187"/>
    </location>
</feature>
<dbReference type="STRING" id="356882.A0A423W195"/>
<dbReference type="OrthoDB" id="5377012at2759"/>
<dbReference type="SUPFAM" id="SSF56317">
    <property type="entry name" value="Carbon-nitrogen hydrolase"/>
    <property type="match status" value="1"/>
</dbReference>
<dbReference type="EMBL" id="LKEA01000030">
    <property type="protein sequence ID" value="ROV97133.1"/>
    <property type="molecule type" value="Genomic_DNA"/>
</dbReference>
<dbReference type="PANTHER" id="PTHR46044:SF12">
    <property type="entry name" value="HYDROLASE"/>
    <property type="match status" value="1"/>
</dbReference>
<evidence type="ECO:0000259" key="3">
    <source>
        <dbReference type="PROSITE" id="PS50263"/>
    </source>
</evidence>
<dbReference type="InterPro" id="IPR044149">
    <property type="entry name" value="Nitrilases_CHs"/>
</dbReference>
<evidence type="ECO:0000313" key="4">
    <source>
        <dbReference type="EMBL" id="ROV97133.1"/>
    </source>
</evidence>
<dbReference type="PANTHER" id="PTHR46044">
    <property type="entry name" value="NITRILASE"/>
    <property type="match status" value="1"/>
</dbReference>
<reference evidence="4 5" key="1">
    <citation type="submission" date="2015-09" db="EMBL/GenBank/DDBJ databases">
        <title>Host preference determinants of Valsa canker pathogens revealed by comparative genomics.</title>
        <authorList>
            <person name="Yin Z."/>
            <person name="Huang L."/>
        </authorList>
    </citation>
    <scope>NUCLEOTIDE SEQUENCE [LARGE SCALE GENOMIC DNA]</scope>
    <source>
        <strain evidence="4 5">03-1</strain>
    </source>
</reference>
<dbReference type="InterPro" id="IPR036526">
    <property type="entry name" value="C-N_Hydrolase_sf"/>
</dbReference>
<dbReference type="GO" id="GO:0003824">
    <property type="term" value="F:catalytic activity"/>
    <property type="evidence" value="ECO:0007669"/>
    <property type="project" value="InterPro"/>
</dbReference>
<feature type="region of interest" description="Disordered" evidence="2">
    <location>
        <begin position="420"/>
        <end position="441"/>
    </location>
</feature>
<feature type="compositionally biased region" description="Polar residues" evidence="2">
    <location>
        <begin position="107"/>
        <end position="118"/>
    </location>
</feature>
<feature type="compositionally biased region" description="Polar residues" evidence="2">
    <location>
        <begin position="80"/>
        <end position="90"/>
    </location>
</feature>
<evidence type="ECO:0000256" key="2">
    <source>
        <dbReference type="SAM" id="MobiDB-lite"/>
    </source>
</evidence>
<dbReference type="AlphaFoldDB" id="A0A423W195"/>
<proteinExistence type="inferred from homology"/>
<protein>
    <recommendedName>
        <fullName evidence="3">CN hydrolase domain-containing protein</fullName>
    </recommendedName>
</protein>
<accession>A0A423W195</accession>
<gene>
    <name evidence="4" type="ORF">VMCG_07523</name>
</gene>
<feature type="region of interest" description="Disordered" evidence="2">
    <location>
        <begin position="1"/>
        <end position="139"/>
    </location>
</feature>
<feature type="compositionally biased region" description="Basic and acidic residues" evidence="2">
    <location>
        <begin position="1"/>
        <end position="10"/>
    </location>
</feature>